<dbReference type="InterPro" id="IPR015374">
    <property type="entry name" value="ChAPs"/>
</dbReference>
<gene>
    <name evidence="2" type="ORF">NEOLI_001270</name>
</gene>
<evidence type="ECO:0000313" key="2">
    <source>
        <dbReference type="EMBL" id="OLL26435.1"/>
    </source>
</evidence>
<dbReference type="Proteomes" id="UP000186594">
    <property type="component" value="Unassembled WGS sequence"/>
</dbReference>
<dbReference type="InterPro" id="IPR019734">
    <property type="entry name" value="TPR_rpt"/>
</dbReference>
<dbReference type="InterPro" id="IPR011990">
    <property type="entry name" value="TPR-like_helical_dom_sf"/>
</dbReference>
<evidence type="ECO:0000313" key="3">
    <source>
        <dbReference type="Proteomes" id="UP000186594"/>
    </source>
</evidence>
<keyword evidence="3" id="KW-1185">Reference proteome</keyword>
<dbReference type="PANTHER" id="PTHR31975:SF1">
    <property type="entry name" value="BUD SITE SELECTION PROTEIN 7-RELATED"/>
    <property type="match status" value="1"/>
</dbReference>
<dbReference type="GO" id="GO:0006874">
    <property type="term" value="P:intracellular calcium ion homeostasis"/>
    <property type="evidence" value="ECO:0007669"/>
    <property type="project" value="EnsemblFungi"/>
</dbReference>
<dbReference type="SUPFAM" id="SSF48452">
    <property type="entry name" value="TPR-like"/>
    <property type="match status" value="1"/>
</dbReference>
<dbReference type="Pfam" id="PF09295">
    <property type="entry name" value="ChAPs"/>
    <property type="match status" value="1"/>
</dbReference>
<dbReference type="OrthoDB" id="434695at2759"/>
<dbReference type="GO" id="GO:0034044">
    <property type="term" value="C:exomer complex"/>
    <property type="evidence" value="ECO:0007669"/>
    <property type="project" value="EnsemblFungi"/>
</dbReference>
<dbReference type="OMA" id="IEAYQHC"/>
<accession>A0A1U7LUS8</accession>
<evidence type="ECO:0000256" key="1">
    <source>
        <dbReference type="SAM" id="MobiDB-lite"/>
    </source>
</evidence>
<dbReference type="Gene3D" id="1.25.40.10">
    <property type="entry name" value="Tetratricopeptide repeat domain"/>
    <property type="match status" value="2"/>
</dbReference>
<sequence length="711" mass="81483">MEFLRNVPEFLETEPEESILARNIQVSQWKELGPPDLVHLTKNQIVGSRKEVGSYHFVSGIDSSSSATIAAYINSLQYAFAQNQSFFGKNQTLKLTKGVYCCFNAFSKLDMRVSVTIPGSVETFAIDDRGRKTETNSQLWMETYLSSILRSLKYSNKDSSAKVVRRLNPLENLEAEQRFLDAAEKLFFKGPFLGCEVDIQIATLVSNHLTDSLMQYFRMSGRWEFAANMFEKLRMKEPQVAILLAQTYLEMDEEVKAVKLMSSCIKTLPMNWLLLDLQSSFLRSKNEKEIALQCANKAVSAAPVEFRSWATLTDCYIESEKYDLALLTLNSCPMLNVFDRDDVKMPPHKAENLPIPADCDLPEIIHEDDISRDEIADQSLIRLPSLTLRGTYAQAYTRLTILLEKIGWDELLKVRSMVFVMEEEYRNEKSKNAMATSAQKIQEPAGHAETIPQIESDKKSTDFEPTASAEEINDEGAAKETTEDDENSNSAVCTSLQNHDADSGVTDDDYRSTYGVEKPSQIIERQLDQPAIVTHTNGNTDAPFHHKRLCERWLDHLFMVLYEDLRVYTIWRAEIAHFRTQTMMYQKNALEWEILGDLASRLHHKNEAIEAFSKCLELKFSTKAWKRLLDYFEEAQDFSNGLTAISKLTAFNHRWYSEFSPDLIDSFRRIMAREGMVKVRSTMAASTMTAGSRELMKRYLQLQWVNAFEKY</sequence>
<reference evidence="2 3" key="1">
    <citation type="submission" date="2016-04" db="EMBL/GenBank/DDBJ databases">
        <title>Evolutionary innovation and constraint leading to complex multicellularity in the Ascomycota.</title>
        <authorList>
            <person name="Cisse O."/>
            <person name="Nguyen A."/>
            <person name="Hewitt D.A."/>
            <person name="Jedd G."/>
            <person name="Stajich J.E."/>
        </authorList>
    </citation>
    <scope>NUCLEOTIDE SEQUENCE [LARGE SCALE GENOMIC DNA]</scope>
    <source>
        <strain evidence="2 3">DAH-3</strain>
    </source>
</reference>
<name>A0A1U7LUS8_NEOID</name>
<comment type="caution">
    <text evidence="2">The sequence shown here is derived from an EMBL/GenBank/DDBJ whole genome shotgun (WGS) entry which is preliminary data.</text>
</comment>
<dbReference type="GO" id="GO:0006896">
    <property type="term" value="P:Golgi to vacuole transport"/>
    <property type="evidence" value="ECO:0007669"/>
    <property type="project" value="EnsemblFungi"/>
</dbReference>
<dbReference type="EMBL" id="LXFE01000183">
    <property type="protein sequence ID" value="OLL26435.1"/>
    <property type="molecule type" value="Genomic_DNA"/>
</dbReference>
<protein>
    <submittedName>
        <fullName evidence="2">Uncharacterized protein</fullName>
    </submittedName>
</protein>
<dbReference type="STRING" id="1198029.A0A1U7LUS8"/>
<proteinExistence type="predicted"/>
<feature type="region of interest" description="Disordered" evidence="1">
    <location>
        <begin position="426"/>
        <end position="490"/>
    </location>
</feature>
<dbReference type="AlphaFoldDB" id="A0A1U7LUS8"/>
<dbReference type="Pfam" id="PF13181">
    <property type="entry name" value="TPR_8"/>
    <property type="match status" value="1"/>
</dbReference>
<organism evidence="2 3">
    <name type="scientific">Neolecta irregularis (strain DAH-3)</name>
    <dbReference type="NCBI Taxonomy" id="1198029"/>
    <lineage>
        <taxon>Eukaryota</taxon>
        <taxon>Fungi</taxon>
        <taxon>Dikarya</taxon>
        <taxon>Ascomycota</taxon>
        <taxon>Taphrinomycotina</taxon>
        <taxon>Neolectales</taxon>
        <taxon>Neolectaceae</taxon>
        <taxon>Neolecta</taxon>
    </lineage>
</organism>
<dbReference type="PANTHER" id="PTHR31975">
    <property type="entry name" value="BUD SITE SELECTION PROTEIN 7-RELATED"/>
    <property type="match status" value="1"/>
</dbReference>
<dbReference type="GO" id="GO:0043001">
    <property type="term" value="P:Golgi to plasma membrane protein transport"/>
    <property type="evidence" value="ECO:0007669"/>
    <property type="project" value="EnsemblFungi"/>
</dbReference>